<dbReference type="PANTHER" id="PTHR43788">
    <property type="entry name" value="DNA2/NAM7 HELICASE FAMILY MEMBER"/>
    <property type="match status" value="1"/>
</dbReference>
<feature type="coiled-coil region" evidence="5">
    <location>
        <begin position="584"/>
        <end position="611"/>
    </location>
</feature>
<name>A0ABN4RJ97_9BACL</name>
<dbReference type="GO" id="GO:0004386">
    <property type="term" value="F:helicase activity"/>
    <property type="evidence" value="ECO:0007669"/>
    <property type="project" value="UniProtKB-KW"/>
</dbReference>
<evidence type="ECO:0000256" key="2">
    <source>
        <dbReference type="ARBA" id="ARBA00022801"/>
    </source>
</evidence>
<evidence type="ECO:0000256" key="1">
    <source>
        <dbReference type="ARBA" id="ARBA00022741"/>
    </source>
</evidence>
<evidence type="ECO:0000256" key="3">
    <source>
        <dbReference type="ARBA" id="ARBA00022806"/>
    </source>
</evidence>
<dbReference type="SUPFAM" id="SSF52540">
    <property type="entry name" value="P-loop containing nucleoside triphosphate hydrolases"/>
    <property type="match status" value="1"/>
</dbReference>
<sequence>MTAKKVTATLKAWHLVEAVTPSQVPDRGNELSKSLFKDEEYRAAVESALIDGYTWQAVQLKDEQAFGSQSHYYMNCFEQSKLVRFLRDHFKSKEEIINEDSSMLFSFVFSVDHKGKYIADSLFVPIVMFLIKKLNDSSTVDYDLLQANYDSQMSLFKEQTEAAFLNGINEQSLREVKRLYSELFGEIGNADRFYIETEVKKIKSLKSKMNFNSFYLKDLQQILEKDSNETIRQFIEGADKKVDIDENRKYIEHTLQPKFLPAGRWLSPVEHRLSLMQQVAVNQIMNNGQNIDSVNGPPGTGKTTLLKEIFANVVVNRALEMAKLQDPKQGFTFEKKVTFDDPYSFSISILNEELTNFSMVVASSNNGAVENISKELPQKEEAIRSPNEERSFPEYEKVYADTANQLAFFPETAEKMLGKDEEAWGLFSGALGKSGNISDFSKVLMGSKDDPDRLISQLQKTAAKSSTRDWQQAVEEFQGLHASIEEKKSKLQKLAEQFGQFEIEQTKLLELKAKVEENAHEELAVAENMKQLEINRELTESELAILPNLPFFQKMLGKKDVKRDEIKKELVQYLGELKTLHSRQFAIQQQRNDLQDQQQQLEEQQQSFFEKLSYYEKQGLVLPTEEYWQGHTEAYEKRQKATIWLTDELNFERGLLFLKAMKLHKLFLAFNYVTVKDAIRLLMSRNKLNLNDEDHVRYLKNMWNIIHLITPVVSTTFASLSSMYRGIDKDFIHYLFIDEAGQASPQQAAGALWRSRKAIVVGDPIQIEPVVTIDQTILTDIRKHYKLEEDFIGNGASVQSLADRANPTGTWKISGDWIGTPLWVHRRCLDPMFSIANEIAYEGKMVIVKKEIGQVGWYDCSGKAINRQYVKEQGELIAELIAGHWSAENKEPTIFVITPFTAVKDGLKTAVRRKLKALSIEPQKITDWIEKSIGTVHTFQGKEAEIVYFVAGTDADSDGAAQWSCSKPNLLNVAVTRAKKEFYIVADYQRFATKTHYETIAKYIAVKKRLFTKTCT</sequence>
<feature type="domain" description="DNA2/NAM7 helicase-like C-terminal" evidence="6">
    <location>
        <begin position="870"/>
        <end position="987"/>
    </location>
</feature>
<protein>
    <submittedName>
        <fullName evidence="7">DNA helicase</fullName>
    </submittedName>
</protein>
<dbReference type="InterPro" id="IPR041679">
    <property type="entry name" value="DNA2/NAM7-like_C"/>
</dbReference>
<keyword evidence="3 7" id="KW-0347">Helicase</keyword>
<accession>A0ABN4RJ97</accession>
<proteinExistence type="predicted"/>
<keyword evidence="2" id="KW-0378">Hydrolase</keyword>
<evidence type="ECO:0000259" key="6">
    <source>
        <dbReference type="Pfam" id="PF13087"/>
    </source>
</evidence>
<evidence type="ECO:0000313" key="7">
    <source>
        <dbReference type="EMBL" id="ANU12060.1"/>
    </source>
</evidence>
<dbReference type="EMBL" id="CP016534">
    <property type="protein sequence ID" value="ANU12060.1"/>
    <property type="molecule type" value="Genomic_DNA"/>
</dbReference>
<evidence type="ECO:0000313" key="8">
    <source>
        <dbReference type="Proteomes" id="UP000092661"/>
    </source>
</evidence>
<dbReference type="PANTHER" id="PTHR43788:SF8">
    <property type="entry name" value="DNA-BINDING PROTEIN SMUBP-2"/>
    <property type="match status" value="1"/>
</dbReference>
<keyword evidence="8" id="KW-1185">Reference proteome</keyword>
<dbReference type="RefSeq" id="WP_065537303.1">
    <property type="nucleotide sequence ID" value="NZ_CP016534.2"/>
</dbReference>
<dbReference type="InterPro" id="IPR050534">
    <property type="entry name" value="Coronavir_polyprotein_1ab"/>
</dbReference>
<evidence type="ECO:0000256" key="5">
    <source>
        <dbReference type="SAM" id="Coils"/>
    </source>
</evidence>
<keyword evidence="4" id="KW-0067">ATP-binding</keyword>
<feature type="coiled-coil region" evidence="5">
    <location>
        <begin position="477"/>
        <end position="504"/>
    </location>
</feature>
<evidence type="ECO:0000256" key="4">
    <source>
        <dbReference type="ARBA" id="ARBA00022840"/>
    </source>
</evidence>
<dbReference type="Proteomes" id="UP000092661">
    <property type="component" value="Chromosome"/>
</dbReference>
<keyword evidence="5" id="KW-0175">Coiled coil</keyword>
<dbReference type="InterPro" id="IPR027417">
    <property type="entry name" value="P-loop_NTPase"/>
</dbReference>
<dbReference type="Pfam" id="PF13087">
    <property type="entry name" value="AAA_12"/>
    <property type="match status" value="1"/>
</dbReference>
<gene>
    <name evidence="7" type="ORF">BBH88_18250</name>
</gene>
<organism evidence="7 8">
    <name type="scientific">Planococcus antarcticus DSM 14505</name>
    <dbReference type="NCBI Taxonomy" id="1185653"/>
    <lineage>
        <taxon>Bacteria</taxon>
        <taxon>Bacillati</taxon>
        <taxon>Bacillota</taxon>
        <taxon>Bacilli</taxon>
        <taxon>Bacillales</taxon>
        <taxon>Caryophanaceae</taxon>
        <taxon>Planococcus</taxon>
    </lineage>
</organism>
<keyword evidence="1" id="KW-0547">Nucleotide-binding</keyword>
<dbReference type="Gene3D" id="3.40.50.300">
    <property type="entry name" value="P-loop containing nucleotide triphosphate hydrolases"/>
    <property type="match status" value="2"/>
</dbReference>
<reference evidence="7" key="1">
    <citation type="submission" date="2016-10" db="EMBL/GenBank/DDBJ databases">
        <authorList>
            <person name="See-Too W.S."/>
        </authorList>
    </citation>
    <scope>NUCLEOTIDE SEQUENCE</scope>
    <source>
        <strain evidence="7">DSM 14505</strain>
    </source>
</reference>